<dbReference type="Proteomes" id="UP000026915">
    <property type="component" value="Chromosome 1"/>
</dbReference>
<dbReference type="EMBL" id="CM001879">
    <property type="protein sequence ID" value="EOX94127.1"/>
    <property type="molecule type" value="Genomic_DNA"/>
</dbReference>
<dbReference type="Gramene" id="EOX94127">
    <property type="protein sequence ID" value="EOX94127"/>
    <property type="gene ID" value="TCM_003344"/>
</dbReference>
<dbReference type="InParanoid" id="A0A061DNY4"/>
<dbReference type="AlphaFoldDB" id="A0A061DNY4"/>
<evidence type="ECO:0000313" key="1">
    <source>
        <dbReference type="EMBL" id="EOX94127.1"/>
    </source>
</evidence>
<evidence type="ECO:0000313" key="2">
    <source>
        <dbReference type="Proteomes" id="UP000026915"/>
    </source>
</evidence>
<sequence>MVAKLKHYQQLQKCLWKIMEDYDQLRTHHCIKSWEVLIWCLSGQIWPHGVLDPPSIVLATSSVTGQ</sequence>
<organism evidence="1 2">
    <name type="scientific">Theobroma cacao</name>
    <name type="common">Cacao</name>
    <name type="synonym">Cocoa</name>
    <dbReference type="NCBI Taxonomy" id="3641"/>
    <lineage>
        <taxon>Eukaryota</taxon>
        <taxon>Viridiplantae</taxon>
        <taxon>Streptophyta</taxon>
        <taxon>Embryophyta</taxon>
        <taxon>Tracheophyta</taxon>
        <taxon>Spermatophyta</taxon>
        <taxon>Magnoliopsida</taxon>
        <taxon>eudicotyledons</taxon>
        <taxon>Gunneridae</taxon>
        <taxon>Pentapetalae</taxon>
        <taxon>rosids</taxon>
        <taxon>malvids</taxon>
        <taxon>Malvales</taxon>
        <taxon>Malvaceae</taxon>
        <taxon>Byttnerioideae</taxon>
        <taxon>Theobroma</taxon>
    </lineage>
</organism>
<gene>
    <name evidence="1" type="ORF">TCM_003344</name>
</gene>
<reference evidence="1 2" key="1">
    <citation type="journal article" date="2013" name="Genome Biol.">
        <title>The genome sequence of the most widely cultivated cacao type and its use to identify candidate genes regulating pod color.</title>
        <authorList>
            <person name="Motamayor J.C."/>
            <person name="Mockaitis K."/>
            <person name="Schmutz J."/>
            <person name="Haiminen N."/>
            <person name="Iii D.L."/>
            <person name="Cornejo O."/>
            <person name="Findley S.D."/>
            <person name="Zheng P."/>
            <person name="Utro F."/>
            <person name="Royaert S."/>
            <person name="Saski C."/>
            <person name="Jenkins J."/>
            <person name="Podicheti R."/>
            <person name="Zhao M."/>
            <person name="Scheffler B.E."/>
            <person name="Stack J.C."/>
            <person name="Feltus F.A."/>
            <person name="Mustiga G.M."/>
            <person name="Amores F."/>
            <person name="Phillips W."/>
            <person name="Marelli J.P."/>
            <person name="May G.D."/>
            <person name="Shapiro H."/>
            <person name="Ma J."/>
            <person name="Bustamante C.D."/>
            <person name="Schnell R.J."/>
            <person name="Main D."/>
            <person name="Gilbert D."/>
            <person name="Parida L."/>
            <person name="Kuhn D.N."/>
        </authorList>
    </citation>
    <scope>NUCLEOTIDE SEQUENCE [LARGE SCALE GENOMIC DNA]</scope>
    <source>
        <strain evidence="2">cv. Matina 1-6</strain>
    </source>
</reference>
<dbReference type="HOGENOM" id="CLU_2836341_0_0_1"/>
<accession>A0A061DNY4</accession>
<keyword evidence="2" id="KW-1185">Reference proteome</keyword>
<protein>
    <submittedName>
        <fullName evidence="1">Uncharacterized protein</fullName>
    </submittedName>
</protein>
<proteinExistence type="predicted"/>
<name>A0A061DNY4_THECC</name>